<evidence type="ECO:0000259" key="6">
    <source>
        <dbReference type="Pfam" id="PF00082"/>
    </source>
</evidence>
<dbReference type="PRINTS" id="PR00723">
    <property type="entry name" value="SUBTILISIN"/>
</dbReference>
<dbReference type="OrthoDB" id="9798386at2"/>
<dbReference type="AlphaFoldDB" id="A0A3S3QE44"/>
<dbReference type="Gene3D" id="3.40.50.200">
    <property type="entry name" value="Peptidase S8/S53 domain"/>
    <property type="match status" value="2"/>
</dbReference>
<evidence type="ECO:0000313" key="8">
    <source>
        <dbReference type="Proteomes" id="UP000284120"/>
    </source>
</evidence>
<evidence type="ECO:0000256" key="3">
    <source>
        <dbReference type="ARBA" id="ARBA00022801"/>
    </source>
</evidence>
<evidence type="ECO:0000313" key="7">
    <source>
        <dbReference type="EMBL" id="RWU04479.1"/>
    </source>
</evidence>
<name>A0A3S3QE44_9SPHI</name>
<dbReference type="InterPro" id="IPR036852">
    <property type="entry name" value="Peptidase_S8/S53_dom_sf"/>
</dbReference>
<dbReference type="PANTHER" id="PTHR43399:SF4">
    <property type="entry name" value="CELL WALL-ASSOCIATED PROTEASE"/>
    <property type="match status" value="1"/>
</dbReference>
<feature type="active site" description="Charge relay system" evidence="5">
    <location>
        <position position="288"/>
    </location>
</feature>
<dbReference type="InterPro" id="IPR015500">
    <property type="entry name" value="Peptidase_S8_subtilisin-rel"/>
</dbReference>
<protein>
    <submittedName>
        <fullName evidence="7">Peptidase S8</fullName>
    </submittedName>
</protein>
<evidence type="ECO:0000256" key="5">
    <source>
        <dbReference type="PROSITE-ProRule" id="PRU01240"/>
    </source>
</evidence>
<reference evidence="7 8" key="1">
    <citation type="submission" date="2018-06" db="EMBL/GenBank/DDBJ databases">
        <title>Pedobacter endophyticus sp. nov., an endophytic bacterium isolated from a leaf of Triticum aestivum.</title>
        <authorList>
            <person name="Zhang L."/>
        </authorList>
    </citation>
    <scope>NUCLEOTIDE SEQUENCE [LARGE SCALE GENOMIC DNA]</scope>
    <source>
        <strain evidence="7 8">CM134L-2</strain>
    </source>
</reference>
<gene>
    <name evidence="7" type="ORF">DPV69_19395</name>
</gene>
<dbReference type="Proteomes" id="UP000284120">
    <property type="component" value="Unassembled WGS sequence"/>
</dbReference>
<keyword evidence="2 5" id="KW-0645">Protease</keyword>
<dbReference type="InterPro" id="IPR000209">
    <property type="entry name" value="Peptidase_S8/S53_dom"/>
</dbReference>
<dbReference type="GO" id="GO:0004252">
    <property type="term" value="F:serine-type endopeptidase activity"/>
    <property type="evidence" value="ECO:0007669"/>
    <property type="project" value="UniProtKB-UniRule"/>
</dbReference>
<dbReference type="PROSITE" id="PS00137">
    <property type="entry name" value="SUBTILASE_HIS"/>
    <property type="match status" value="1"/>
</dbReference>
<dbReference type="EMBL" id="SAYW01000007">
    <property type="protein sequence ID" value="RWU04479.1"/>
    <property type="molecule type" value="Genomic_DNA"/>
</dbReference>
<sequence>MRVYRIIIIAFALLVSFNKGYAQDKNVKLPPNWFNLDLTADGYFGISTEKAYTELLKNKKPKQKIVVAVIDGGTDIKHEDLKDVLWTNTKEIPGNGIDDDGNGYIDDVHGWNFIGSKNANLAHDNLELVRIKRKLEPKYRSVIRSTVLDSAEKEEYALYKRVVSDFGKKYDEASAAFPIYIAIKKVMDSVAMINQKKIPSLEDMEKYKADDELEEYIKKIVRKGSKDEGSIEKFYESIQKGHKELEQMLKYNLNEKYDERAALVGDDYTNSNERIYGNSDVIGPDAEHGTHVSGIIGANRSNDIGIKGVANHVSIMTIRVVPQGDERDKDVANGIRYAVDNGARVINMSFGKGYKWDKKVVDEAIKYAESKGVLLVHAAGNDNQDNDVTDNFPTKYYDSPEAEAYAKKNKPQVSMFPPMPMPSNRMNGGPAPAPKKDPFAKLTLDSAKYQLPHAKNWIEVGASAYKNDDDLKASFSNYGKHNVDVFAPGFMINSTVPNSKYEEFDGTSMAAPVVTGLAALILSYHPELTAVDVKDIIMKSVTKVSRKVKYKNDKDETVRANFSELCVSGGIVNAYNALKLAESYKSSAK</sequence>
<dbReference type="RefSeq" id="WP_113649069.1">
    <property type="nucleotide sequence ID" value="NZ_QMHN01000007.1"/>
</dbReference>
<evidence type="ECO:0000256" key="4">
    <source>
        <dbReference type="ARBA" id="ARBA00022825"/>
    </source>
</evidence>
<dbReference type="PROSITE" id="PS51892">
    <property type="entry name" value="SUBTILASE"/>
    <property type="match status" value="1"/>
</dbReference>
<organism evidence="7 8">
    <name type="scientific">Pedobacter chitinilyticus</name>
    <dbReference type="NCBI Taxonomy" id="2233776"/>
    <lineage>
        <taxon>Bacteria</taxon>
        <taxon>Pseudomonadati</taxon>
        <taxon>Bacteroidota</taxon>
        <taxon>Sphingobacteriia</taxon>
        <taxon>Sphingobacteriales</taxon>
        <taxon>Sphingobacteriaceae</taxon>
        <taxon>Pedobacter</taxon>
    </lineage>
</organism>
<dbReference type="InterPro" id="IPR022398">
    <property type="entry name" value="Peptidase_S8_His-AS"/>
</dbReference>
<evidence type="ECO:0000256" key="2">
    <source>
        <dbReference type="ARBA" id="ARBA00022670"/>
    </source>
</evidence>
<dbReference type="GO" id="GO:0006508">
    <property type="term" value="P:proteolysis"/>
    <property type="evidence" value="ECO:0007669"/>
    <property type="project" value="UniProtKB-KW"/>
</dbReference>
<dbReference type="PROSITE" id="PS00138">
    <property type="entry name" value="SUBTILASE_SER"/>
    <property type="match status" value="1"/>
</dbReference>
<keyword evidence="8" id="KW-1185">Reference proteome</keyword>
<dbReference type="InterPro" id="IPR051048">
    <property type="entry name" value="Peptidase_S8/S53_subtilisin"/>
</dbReference>
<dbReference type="CDD" id="cd07483">
    <property type="entry name" value="Peptidases_S8_Subtilisin_Novo-like"/>
    <property type="match status" value="1"/>
</dbReference>
<dbReference type="Pfam" id="PF00082">
    <property type="entry name" value="Peptidase_S8"/>
    <property type="match status" value="1"/>
</dbReference>
<dbReference type="InterPro" id="IPR034080">
    <property type="entry name" value="Protease_P7-like_dom"/>
</dbReference>
<accession>A0A3S3QE44</accession>
<dbReference type="PANTHER" id="PTHR43399">
    <property type="entry name" value="SUBTILISIN-RELATED"/>
    <property type="match status" value="1"/>
</dbReference>
<comment type="caution">
    <text evidence="7">The sequence shown here is derived from an EMBL/GenBank/DDBJ whole genome shotgun (WGS) entry which is preliminary data.</text>
</comment>
<keyword evidence="4 5" id="KW-0720">Serine protease</keyword>
<proteinExistence type="inferred from homology"/>
<dbReference type="InterPro" id="IPR023828">
    <property type="entry name" value="Peptidase_S8_Ser-AS"/>
</dbReference>
<feature type="domain" description="Peptidase S8/S53" evidence="6">
    <location>
        <begin position="63"/>
        <end position="544"/>
    </location>
</feature>
<dbReference type="SUPFAM" id="SSF52743">
    <property type="entry name" value="Subtilisin-like"/>
    <property type="match status" value="1"/>
</dbReference>
<keyword evidence="3 5" id="KW-0378">Hydrolase</keyword>
<evidence type="ECO:0000256" key="1">
    <source>
        <dbReference type="ARBA" id="ARBA00011073"/>
    </source>
</evidence>
<feature type="active site" description="Charge relay system" evidence="5">
    <location>
        <position position="71"/>
    </location>
</feature>
<comment type="similarity">
    <text evidence="1 5">Belongs to the peptidase S8 family.</text>
</comment>
<feature type="active site" description="Charge relay system" evidence="5">
    <location>
        <position position="508"/>
    </location>
</feature>